<dbReference type="InterPro" id="IPR049316">
    <property type="entry name" value="GDC-P_C"/>
</dbReference>
<feature type="modified residue" description="N6-(pyridoxal phosphate)lysine" evidence="8 9">
    <location>
        <position position="689"/>
    </location>
</feature>
<dbReference type="RefSeq" id="WP_111652260.1">
    <property type="nucleotide sequence ID" value="NZ_QLMJ01000015.1"/>
</dbReference>
<comment type="similarity">
    <text evidence="3 8">Belongs to the GcvP family.</text>
</comment>
<sequence>MSSPFVSRHIGSDSDEHTHMLKVVGHNSLDELMDAAIPESIRFHGELDLPAGISEEEAIAELRVIASRNTVATPMIGLGYYGTHTPAVIKRNVLESPAWYTAYTPYQPEISQGRLEALLNFQTMVTDLTGLTTANASMLDEATAVAEAMTLARRASKVKSLVYAVDADTLPQTLAVLRTRAEPLGLQVVLVDLDTEELPEEFFGLHLQYPGASGAIRDHQALVEAAHAKGALVTVAADLLALTLLRAPGEVGVDIAAGTTQRFGVPLGFGGPHAGYLAVRAGLERSLPGRLVGVSKDADGAPAYRLALQTREQHIRREKATSNICTAQVLLAVMAGMYAVYHGPAGLRAIAERTHGQAKKIAAGLAAAGVEITQAAFFDTVTARVPGKAAAIVAAAATQNVDLRLVDADHVSISTDETTTSAHVATVLQAFGATKTEKSGEAVIPAALNRTTDYLTHPVFNTHHSETAMLRYLRKLSDRDYALDRGMIPLGSCTMKLNATTEMEAVTWPEFANIHPYAPKSQTQGYEDLVAQLEAWLAEITGYDAVSVQPNAGSQGELAGLLAIRGYHRDRGESHRDVCLIPSSAHGTNAASAVMAGMRVVVVACDADGNVDLTDLDAKIEKHRENLSAIMVTYPSTHGVYETSIAELCGKVHDAGGQVYVDGANLNALVGFAKPGKFGADVSHLNLHKTFCIPHGGGGPGVGPVAVREHLAAFLPGDPLETGDHHAVSAAAHGSAGILPISWAYVRMMGPDGLAAATAAAVLSANYVAARLRDHYPVLYAGNNGLVAHECILDLRPITKATGVSVDDVAKRLIDYGFHAPTMSFPVAGTLMVEPTESEDLAELDRFIAAMISIKGEIDQVASGVWPKDDNPLSNAPHTASAVSADEWAHPYPRSVAGFPEGVDRTAKYWPPVRRIDGAFGDRNLVCSCPSPEAFED</sequence>
<dbReference type="GO" id="GO:0019464">
    <property type="term" value="P:glycine decarboxylation via glycine cleavage system"/>
    <property type="evidence" value="ECO:0007669"/>
    <property type="project" value="UniProtKB-UniRule"/>
</dbReference>
<dbReference type="FunFam" id="3.40.640.10:FF:000007">
    <property type="entry name" value="glycine dehydrogenase (Decarboxylating), mitochondrial"/>
    <property type="match status" value="1"/>
</dbReference>
<dbReference type="InterPro" id="IPR015421">
    <property type="entry name" value="PyrdxlP-dep_Trfase_major"/>
</dbReference>
<evidence type="ECO:0000259" key="11">
    <source>
        <dbReference type="Pfam" id="PF21478"/>
    </source>
</evidence>
<evidence type="ECO:0000256" key="5">
    <source>
        <dbReference type="ARBA" id="ARBA00022898"/>
    </source>
</evidence>
<dbReference type="InterPro" id="IPR015424">
    <property type="entry name" value="PyrdxlP-dep_Trfase"/>
</dbReference>
<protein>
    <recommendedName>
        <fullName evidence="8">Glycine dehydrogenase (decarboxylating)</fullName>
        <ecNumber evidence="8">1.4.4.2</ecNumber>
    </recommendedName>
    <alternativeName>
        <fullName evidence="8">Glycine cleavage system P-protein</fullName>
    </alternativeName>
    <alternativeName>
        <fullName evidence="8">Glycine decarboxylase</fullName>
    </alternativeName>
    <alternativeName>
        <fullName evidence="8">Glycine dehydrogenase (aminomethyl-transferring)</fullName>
    </alternativeName>
</protein>
<evidence type="ECO:0000256" key="2">
    <source>
        <dbReference type="ARBA" id="ARBA00003788"/>
    </source>
</evidence>
<comment type="cofactor">
    <cofactor evidence="1 8 9">
        <name>pyridoxal 5'-phosphate</name>
        <dbReference type="ChEBI" id="CHEBI:597326"/>
    </cofactor>
</comment>
<evidence type="ECO:0000313" key="12">
    <source>
        <dbReference type="EMBL" id="RAK31345.1"/>
    </source>
</evidence>
<dbReference type="NCBIfam" id="TIGR00461">
    <property type="entry name" value="gcvP"/>
    <property type="match status" value="1"/>
</dbReference>
<evidence type="ECO:0000256" key="9">
    <source>
        <dbReference type="PIRSR" id="PIRSR603437-50"/>
    </source>
</evidence>
<dbReference type="AlphaFoldDB" id="A0A327Z5I8"/>
<name>A0A327Z5I8_9ACTN</name>
<dbReference type="EC" id="1.4.4.2" evidence="8"/>
<dbReference type="GO" id="GO:0030170">
    <property type="term" value="F:pyridoxal phosphate binding"/>
    <property type="evidence" value="ECO:0007669"/>
    <property type="project" value="TreeGrafter"/>
</dbReference>
<comment type="catalytic activity">
    <reaction evidence="7 8">
        <text>N(6)-[(R)-lipoyl]-L-lysyl-[glycine-cleavage complex H protein] + glycine + H(+) = N(6)-[(R)-S(8)-aminomethyldihydrolipoyl]-L-lysyl-[glycine-cleavage complex H protein] + CO2</text>
        <dbReference type="Rhea" id="RHEA:24304"/>
        <dbReference type="Rhea" id="RHEA-COMP:10494"/>
        <dbReference type="Rhea" id="RHEA-COMP:10495"/>
        <dbReference type="ChEBI" id="CHEBI:15378"/>
        <dbReference type="ChEBI" id="CHEBI:16526"/>
        <dbReference type="ChEBI" id="CHEBI:57305"/>
        <dbReference type="ChEBI" id="CHEBI:83099"/>
        <dbReference type="ChEBI" id="CHEBI:83143"/>
        <dbReference type="EC" id="1.4.4.2"/>
    </reaction>
</comment>
<dbReference type="Proteomes" id="UP000249341">
    <property type="component" value="Unassembled WGS sequence"/>
</dbReference>
<organism evidence="12 13">
    <name type="scientific">Actinoplanes lutulentus</name>
    <dbReference type="NCBI Taxonomy" id="1287878"/>
    <lineage>
        <taxon>Bacteria</taxon>
        <taxon>Bacillati</taxon>
        <taxon>Actinomycetota</taxon>
        <taxon>Actinomycetes</taxon>
        <taxon>Micromonosporales</taxon>
        <taxon>Micromonosporaceae</taxon>
        <taxon>Actinoplanes</taxon>
    </lineage>
</organism>
<dbReference type="OrthoDB" id="9801272at2"/>
<dbReference type="CDD" id="cd00613">
    <property type="entry name" value="GDC-P"/>
    <property type="match status" value="2"/>
</dbReference>
<dbReference type="GO" id="GO:0005829">
    <property type="term" value="C:cytosol"/>
    <property type="evidence" value="ECO:0007669"/>
    <property type="project" value="TreeGrafter"/>
</dbReference>
<evidence type="ECO:0000256" key="1">
    <source>
        <dbReference type="ARBA" id="ARBA00001933"/>
    </source>
</evidence>
<feature type="domain" description="Glycine cleavage system P-protein N-terminal" evidence="10">
    <location>
        <begin position="8"/>
        <end position="431"/>
    </location>
</feature>
<dbReference type="PANTHER" id="PTHR11773:SF1">
    <property type="entry name" value="GLYCINE DEHYDROGENASE (DECARBOXYLATING), MITOCHONDRIAL"/>
    <property type="match status" value="1"/>
</dbReference>
<comment type="function">
    <text evidence="2 8">The glycine cleavage system catalyzes the degradation of glycine. The P protein binds the alpha-amino group of glycine through its pyridoxal phosphate cofactor; CO(2) is released and the remaining methylamine moiety is then transferred to the lipoamide cofactor of the H protein.</text>
</comment>
<dbReference type="FunFam" id="3.90.1150.10:FF:000007">
    <property type="entry name" value="Glycine dehydrogenase (decarboxylating), mitochondrial"/>
    <property type="match status" value="1"/>
</dbReference>
<comment type="subunit">
    <text evidence="4 8">The glycine cleavage system is composed of four proteins: P, T, L and H.</text>
</comment>
<evidence type="ECO:0000256" key="3">
    <source>
        <dbReference type="ARBA" id="ARBA00010756"/>
    </source>
</evidence>
<dbReference type="SUPFAM" id="SSF53383">
    <property type="entry name" value="PLP-dependent transferases"/>
    <property type="match status" value="2"/>
</dbReference>
<dbReference type="InterPro" id="IPR020581">
    <property type="entry name" value="GDC_P"/>
</dbReference>
<dbReference type="InterPro" id="IPR049315">
    <property type="entry name" value="GDC-P_N"/>
</dbReference>
<dbReference type="InterPro" id="IPR003437">
    <property type="entry name" value="GcvP"/>
</dbReference>
<dbReference type="EMBL" id="QLMJ01000015">
    <property type="protein sequence ID" value="RAK31345.1"/>
    <property type="molecule type" value="Genomic_DNA"/>
</dbReference>
<proteinExistence type="inferred from homology"/>
<feature type="domain" description="Glycine dehydrogenase C-terminal" evidence="11">
    <location>
        <begin position="757"/>
        <end position="878"/>
    </location>
</feature>
<dbReference type="PANTHER" id="PTHR11773">
    <property type="entry name" value="GLYCINE DEHYDROGENASE, DECARBOXYLATING"/>
    <property type="match status" value="1"/>
</dbReference>
<keyword evidence="5 8" id="KW-0663">Pyridoxal phosphate</keyword>
<dbReference type="FunFam" id="3.40.640.10:FF:000005">
    <property type="entry name" value="Glycine dehydrogenase (decarboxylating), mitochondrial"/>
    <property type="match status" value="1"/>
</dbReference>
<dbReference type="InterPro" id="IPR015422">
    <property type="entry name" value="PyrdxlP-dep_Trfase_small"/>
</dbReference>
<dbReference type="GO" id="GO:0004375">
    <property type="term" value="F:glycine dehydrogenase (decarboxylating) activity"/>
    <property type="evidence" value="ECO:0007669"/>
    <property type="project" value="UniProtKB-EC"/>
</dbReference>
<dbReference type="Pfam" id="PF21478">
    <property type="entry name" value="GcvP2_C"/>
    <property type="match status" value="1"/>
</dbReference>
<reference evidence="12 13" key="1">
    <citation type="submission" date="2018-06" db="EMBL/GenBank/DDBJ databases">
        <title>Genomic Encyclopedia of Type Strains, Phase III (KMG-III): the genomes of soil and plant-associated and newly described type strains.</title>
        <authorList>
            <person name="Whitman W."/>
        </authorList>
    </citation>
    <scope>NUCLEOTIDE SEQUENCE [LARGE SCALE GENOMIC DNA]</scope>
    <source>
        <strain evidence="12 13">CGMCC 4.7090</strain>
    </source>
</reference>
<dbReference type="Pfam" id="PF02347">
    <property type="entry name" value="GDC-P"/>
    <property type="match status" value="1"/>
</dbReference>
<dbReference type="NCBIfam" id="NF001696">
    <property type="entry name" value="PRK00451.1"/>
    <property type="match status" value="1"/>
</dbReference>
<evidence type="ECO:0000313" key="13">
    <source>
        <dbReference type="Proteomes" id="UP000249341"/>
    </source>
</evidence>
<evidence type="ECO:0000256" key="8">
    <source>
        <dbReference type="HAMAP-Rule" id="MF_00711"/>
    </source>
</evidence>
<dbReference type="GO" id="GO:0016594">
    <property type="term" value="F:glycine binding"/>
    <property type="evidence" value="ECO:0007669"/>
    <property type="project" value="TreeGrafter"/>
</dbReference>
<gene>
    <name evidence="8" type="primary">gcvP</name>
    <name evidence="12" type="ORF">B0I29_115151</name>
</gene>
<dbReference type="GO" id="GO:0005960">
    <property type="term" value="C:glycine cleavage complex"/>
    <property type="evidence" value="ECO:0007669"/>
    <property type="project" value="TreeGrafter"/>
</dbReference>
<keyword evidence="13" id="KW-1185">Reference proteome</keyword>
<accession>A0A327Z5I8</accession>
<keyword evidence="6 8" id="KW-0560">Oxidoreductase</keyword>
<evidence type="ECO:0000259" key="10">
    <source>
        <dbReference type="Pfam" id="PF02347"/>
    </source>
</evidence>
<evidence type="ECO:0000256" key="4">
    <source>
        <dbReference type="ARBA" id="ARBA00011690"/>
    </source>
</evidence>
<evidence type="ECO:0000256" key="7">
    <source>
        <dbReference type="ARBA" id="ARBA00049026"/>
    </source>
</evidence>
<comment type="caution">
    <text evidence="12">The sequence shown here is derived from an EMBL/GenBank/DDBJ whole genome shotgun (WGS) entry which is preliminary data.</text>
</comment>
<dbReference type="Gene3D" id="3.40.640.10">
    <property type="entry name" value="Type I PLP-dependent aspartate aminotransferase-like (Major domain)"/>
    <property type="match status" value="2"/>
</dbReference>
<dbReference type="HAMAP" id="MF_00711">
    <property type="entry name" value="GcvP"/>
    <property type="match status" value="1"/>
</dbReference>
<evidence type="ECO:0000256" key="6">
    <source>
        <dbReference type="ARBA" id="ARBA00023002"/>
    </source>
</evidence>
<dbReference type="Gene3D" id="3.90.1150.10">
    <property type="entry name" value="Aspartate Aminotransferase, domain 1"/>
    <property type="match status" value="2"/>
</dbReference>
<dbReference type="NCBIfam" id="NF003346">
    <property type="entry name" value="PRK04366.1"/>
    <property type="match status" value="1"/>
</dbReference>